<reference evidence="4 5" key="1">
    <citation type="submission" date="2023-09" db="EMBL/GenBank/DDBJ databases">
        <authorList>
            <person name="Rey-Velasco X."/>
        </authorList>
    </citation>
    <scope>NUCLEOTIDE SEQUENCE [LARGE SCALE GENOMIC DNA]</scope>
    <source>
        <strain evidence="4 5">W242</strain>
    </source>
</reference>
<accession>A0ABU2YHC8</accession>
<feature type="domain" description="DUF7088" evidence="3">
    <location>
        <begin position="36"/>
        <end position="142"/>
    </location>
</feature>
<evidence type="ECO:0000259" key="2">
    <source>
        <dbReference type="Pfam" id="PF09822"/>
    </source>
</evidence>
<keyword evidence="1" id="KW-1133">Transmembrane helix</keyword>
<name>A0ABU2YHC8_9FLAO</name>
<evidence type="ECO:0000313" key="4">
    <source>
        <dbReference type="EMBL" id="MDT0556660.1"/>
    </source>
</evidence>
<dbReference type="Pfam" id="PF23357">
    <property type="entry name" value="DUF7088"/>
    <property type="match status" value="1"/>
</dbReference>
<dbReference type="RefSeq" id="WP_311333611.1">
    <property type="nucleotide sequence ID" value="NZ_JAVRHZ010000007.1"/>
</dbReference>
<gene>
    <name evidence="4" type="primary">gldG</name>
    <name evidence="4" type="ORF">RM538_11620</name>
</gene>
<evidence type="ECO:0000256" key="1">
    <source>
        <dbReference type="SAM" id="Phobius"/>
    </source>
</evidence>
<comment type="caution">
    <text evidence="4">The sequence shown here is derived from an EMBL/GenBank/DDBJ whole genome shotgun (WGS) entry which is preliminary data.</text>
</comment>
<evidence type="ECO:0000259" key="3">
    <source>
        <dbReference type="Pfam" id="PF23357"/>
    </source>
</evidence>
<feature type="domain" description="ABC-type uncharacterised transport system" evidence="2">
    <location>
        <begin position="190"/>
        <end position="498"/>
    </location>
</feature>
<dbReference type="InterPro" id="IPR019196">
    <property type="entry name" value="ABC_transp_unknown"/>
</dbReference>
<dbReference type="EMBL" id="JAVRHZ010000007">
    <property type="protein sequence ID" value="MDT0556660.1"/>
    <property type="molecule type" value="Genomic_DNA"/>
</dbReference>
<keyword evidence="1" id="KW-0472">Membrane</keyword>
<feature type="transmembrane region" description="Helical" evidence="1">
    <location>
        <begin position="533"/>
        <end position="555"/>
    </location>
</feature>
<proteinExistence type="predicted"/>
<organism evidence="4 5">
    <name type="scientific">Patiriisocius hiemis</name>
    <dbReference type="NCBI Taxonomy" id="3075604"/>
    <lineage>
        <taxon>Bacteria</taxon>
        <taxon>Pseudomonadati</taxon>
        <taxon>Bacteroidota</taxon>
        <taxon>Flavobacteriia</taxon>
        <taxon>Flavobacteriales</taxon>
        <taxon>Flavobacteriaceae</taxon>
        <taxon>Patiriisocius</taxon>
    </lineage>
</organism>
<keyword evidence="1" id="KW-0812">Transmembrane</keyword>
<sequence length="562" mass="63653">MSFSKKNSLQLILVAAGLIILNLASNYIYKRFDLTQDKRYTLSEASKEIIYDADSPIIIDVFLEGNFPPEFQKLKTETKQLLEEFKSHNSNISFEFLNPLEGEENPEAIKSQLFQLGIKPAQVAVQENGKTTTELVYPWALAYYNEKTVKIPLLVNQLGATSPERVNASIQNLEYAFTDGFNKLLHPKEKKIAILKGNGELEDRNIADFLKTIGEYYRIAPFTLDSVAKTPQRTNTQLKEYDLVVVAKPTDAFTDSEKYVLDQYTMSGGKSLWLFEQTTTKIDSINGDTYVFPKDLNLNDLFFKYGLRVNANLVKDVYSAPITLASGTENESQYNQYPWFLSPLTASGSNHPIVTNIEAVKFDKASAIDTLPNSIKKTILLSTSPLSKKVGLPFQIDFDKEIPENLKVVNEGPKPSEFDGGEIPLAVLLEGKFESVFKNRIKPFKLSVDKTESVATQMIVISDGDIIKNQFDRNRPLELGFDKLTNTFYGNKEFLLNCINYLLDDDGLINIRSKEISIPFLDPQKTAQNRNTWQILNLLLPLGLLAVFGIVFQYLRKRKYTR</sequence>
<dbReference type="InterPro" id="IPR019863">
    <property type="entry name" value="Motility-assoc_ABC-rel_GldG"/>
</dbReference>
<keyword evidence="5" id="KW-1185">Reference proteome</keyword>
<dbReference type="InterPro" id="IPR055396">
    <property type="entry name" value="DUF7088"/>
</dbReference>
<evidence type="ECO:0000313" key="5">
    <source>
        <dbReference type="Proteomes" id="UP001254488"/>
    </source>
</evidence>
<protein>
    <submittedName>
        <fullName evidence="4">Gliding motility-associated ABC transporter substrate-binding protein GldG</fullName>
    </submittedName>
</protein>
<dbReference type="Pfam" id="PF09822">
    <property type="entry name" value="ABC_transp_aux"/>
    <property type="match status" value="1"/>
</dbReference>
<dbReference type="NCBIfam" id="TIGR03521">
    <property type="entry name" value="GldG"/>
    <property type="match status" value="1"/>
</dbReference>
<dbReference type="Proteomes" id="UP001254488">
    <property type="component" value="Unassembled WGS sequence"/>
</dbReference>